<feature type="compositionally biased region" description="Basic and acidic residues" evidence="1">
    <location>
        <begin position="105"/>
        <end position="132"/>
    </location>
</feature>
<name>A0AAD8YDU5_9STRA</name>
<dbReference type="EMBL" id="JATAAI010000007">
    <property type="protein sequence ID" value="KAK1744362.1"/>
    <property type="molecule type" value="Genomic_DNA"/>
</dbReference>
<proteinExistence type="predicted"/>
<feature type="compositionally biased region" description="Basic and acidic residues" evidence="1">
    <location>
        <begin position="156"/>
        <end position="176"/>
    </location>
</feature>
<feature type="compositionally biased region" description="Polar residues" evidence="1">
    <location>
        <begin position="65"/>
        <end position="89"/>
    </location>
</feature>
<comment type="caution">
    <text evidence="2">The sequence shown here is derived from an EMBL/GenBank/DDBJ whole genome shotgun (WGS) entry which is preliminary data.</text>
</comment>
<protein>
    <submittedName>
        <fullName evidence="2">Uncharacterized protein</fullName>
    </submittedName>
</protein>
<feature type="region of interest" description="Disordered" evidence="1">
    <location>
        <begin position="1"/>
        <end position="27"/>
    </location>
</feature>
<feature type="compositionally biased region" description="Low complexity" evidence="1">
    <location>
        <begin position="11"/>
        <end position="27"/>
    </location>
</feature>
<dbReference type="AlphaFoldDB" id="A0AAD8YDU5"/>
<evidence type="ECO:0000313" key="2">
    <source>
        <dbReference type="EMBL" id="KAK1744362.1"/>
    </source>
</evidence>
<dbReference type="Proteomes" id="UP001224775">
    <property type="component" value="Unassembled WGS sequence"/>
</dbReference>
<evidence type="ECO:0000313" key="3">
    <source>
        <dbReference type="Proteomes" id="UP001224775"/>
    </source>
</evidence>
<feature type="compositionally biased region" description="Polar residues" evidence="1">
    <location>
        <begin position="1"/>
        <end position="10"/>
    </location>
</feature>
<keyword evidence="3" id="KW-1185">Reference proteome</keyword>
<reference evidence="2" key="1">
    <citation type="submission" date="2023-06" db="EMBL/GenBank/DDBJ databases">
        <title>Survivors Of The Sea: Transcriptome response of Skeletonema marinoi to long-term dormancy.</title>
        <authorList>
            <person name="Pinder M.I.M."/>
            <person name="Kourtchenko O."/>
            <person name="Robertson E.K."/>
            <person name="Larsson T."/>
            <person name="Maumus F."/>
            <person name="Osuna-Cruz C.M."/>
            <person name="Vancaester E."/>
            <person name="Stenow R."/>
            <person name="Vandepoele K."/>
            <person name="Ploug H."/>
            <person name="Bruchert V."/>
            <person name="Godhe A."/>
            <person name="Topel M."/>
        </authorList>
    </citation>
    <scope>NUCLEOTIDE SEQUENCE</scope>
    <source>
        <strain evidence="2">R05AC</strain>
    </source>
</reference>
<accession>A0AAD8YDU5</accession>
<feature type="region of interest" description="Disordered" evidence="1">
    <location>
        <begin position="58"/>
        <end position="176"/>
    </location>
</feature>
<evidence type="ECO:0000256" key="1">
    <source>
        <dbReference type="SAM" id="MobiDB-lite"/>
    </source>
</evidence>
<gene>
    <name evidence="2" type="ORF">QTG54_004895</name>
</gene>
<organism evidence="2 3">
    <name type="scientific">Skeletonema marinoi</name>
    <dbReference type="NCBI Taxonomy" id="267567"/>
    <lineage>
        <taxon>Eukaryota</taxon>
        <taxon>Sar</taxon>
        <taxon>Stramenopiles</taxon>
        <taxon>Ochrophyta</taxon>
        <taxon>Bacillariophyta</taxon>
        <taxon>Coscinodiscophyceae</taxon>
        <taxon>Thalassiosirophycidae</taxon>
        <taxon>Thalassiosirales</taxon>
        <taxon>Skeletonemataceae</taxon>
        <taxon>Skeletonema</taxon>
        <taxon>Skeletonema marinoi-dohrnii complex</taxon>
    </lineage>
</organism>
<sequence length="176" mass="18844">MSRGFSSSPHNNTNNNGNNGDGTDNGDAVLLAEGKVVEVTNHFDAAAAISAALASSHLAQATGVDESSISRSAANDKMQSYKRTSSSDSYARVKKGLPTPAEAAAEMRQRRTSYESLDESDRGAEMVHKTDEAGDVETTGQQAESVGEKEADDEQQMSKKNEESDPKEKMETRRNA</sequence>